<feature type="active site" evidence="1">
    <location>
        <position position="158"/>
    </location>
</feature>
<dbReference type="Gene3D" id="1.10.8.350">
    <property type="entry name" value="Bacterial muramidase"/>
    <property type="match status" value="1"/>
</dbReference>
<dbReference type="GO" id="GO:0009253">
    <property type="term" value="P:peptidoglycan catabolic process"/>
    <property type="evidence" value="ECO:0007669"/>
    <property type="project" value="TreeGrafter"/>
</dbReference>
<dbReference type="CDD" id="cd13399">
    <property type="entry name" value="Slt35-like"/>
    <property type="match status" value="1"/>
</dbReference>
<keyword evidence="6" id="KW-1185">Reference proteome</keyword>
<dbReference type="RefSeq" id="WP_084523195.1">
    <property type="nucleotide sequence ID" value="NZ_FQUZ01000027.1"/>
</dbReference>
<dbReference type="InterPro" id="IPR043426">
    <property type="entry name" value="MltB-like"/>
</dbReference>
<dbReference type="Proteomes" id="UP000184327">
    <property type="component" value="Unassembled WGS sequence"/>
</dbReference>
<dbReference type="GO" id="GO:0008933">
    <property type="term" value="F:peptidoglycan lytic transglycosylase activity"/>
    <property type="evidence" value="ECO:0007669"/>
    <property type="project" value="TreeGrafter"/>
</dbReference>
<dbReference type="PANTHER" id="PTHR30163:SF9">
    <property type="entry name" value="MEMBRANE-BOUND LYTIC MUREIN TRANSGLYCOSYLASE B"/>
    <property type="match status" value="1"/>
</dbReference>
<dbReference type="OrthoDB" id="9772911at2"/>
<dbReference type="PANTHER" id="PTHR30163">
    <property type="entry name" value="MEMBRANE-BOUND LYTIC MUREIN TRANSGLYCOSYLASE B"/>
    <property type="match status" value="1"/>
</dbReference>
<feature type="region of interest" description="Disordered" evidence="2">
    <location>
        <begin position="313"/>
        <end position="333"/>
    </location>
</feature>
<dbReference type="FunFam" id="1.10.8.350:FF:000001">
    <property type="entry name" value="Lytic murein transglycosylase B"/>
    <property type="match status" value="1"/>
</dbReference>
<dbReference type="InterPro" id="IPR023346">
    <property type="entry name" value="Lysozyme-like_dom_sf"/>
</dbReference>
<keyword evidence="3" id="KW-0732">Signal</keyword>
<dbReference type="EMBL" id="FQUZ01000027">
    <property type="protein sequence ID" value="SHF53375.1"/>
    <property type="molecule type" value="Genomic_DNA"/>
</dbReference>
<dbReference type="AlphaFoldDB" id="A0A1M5CF60"/>
<dbReference type="Gene3D" id="1.10.530.10">
    <property type="match status" value="1"/>
</dbReference>
<dbReference type="STRING" id="1122156.SAMN02745117_02144"/>
<dbReference type="Pfam" id="PF13406">
    <property type="entry name" value="SLT_2"/>
    <property type="match status" value="1"/>
</dbReference>
<sequence>MARTTGPFRLKTGSLPLLATVLTLALSSHAVAATPPPAAPAHLQTQPVPAAPLSWAEQVEQLKAELRHDPDLSAAWVARVLDSASRNARVHRLMTPSSSSASYASTAPDWQEYRQRLVTQERINAGVQFWNQHRQTLQQASEATGVPAEVIVGIIGIETSYGRNTGNIRVLDALATLAFDYPQSHPRAAERADYFRRELGHFLRLSQQNRLDPLSLRGSFAGAMGIPQFMPSSWMTYGVDFDRNGQTDLIGSTADAIGSVGNYLQAHGWKRGQPAWQAVSLEKVNAAHLETLLQPDILPTFSAAQLRDMGVQTGADSRPLQPGTASNAASTTGTPPGNLFALVKLRNGDRAPQYILGTENFYAITRYNQSSYYAMAVLELGASVARQATATR</sequence>
<name>A0A1M5CF60_9BURK</name>
<evidence type="ECO:0000313" key="6">
    <source>
        <dbReference type="Proteomes" id="UP000184327"/>
    </source>
</evidence>
<organism evidence="5 6">
    <name type="scientific">Lampropedia hyalina DSM 16112</name>
    <dbReference type="NCBI Taxonomy" id="1122156"/>
    <lineage>
        <taxon>Bacteria</taxon>
        <taxon>Pseudomonadati</taxon>
        <taxon>Pseudomonadota</taxon>
        <taxon>Betaproteobacteria</taxon>
        <taxon>Burkholderiales</taxon>
        <taxon>Comamonadaceae</taxon>
        <taxon>Lampropedia</taxon>
    </lineage>
</organism>
<protein>
    <submittedName>
        <fullName evidence="5">Membrane-bound lytic murein transglycosylase B</fullName>
    </submittedName>
</protein>
<evidence type="ECO:0000313" key="5">
    <source>
        <dbReference type="EMBL" id="SHF53375.1"/>
    </source>
</evidence>
<dbReference type="NCBIfam" id="TIGR02282">
    <property type="entry name" value="MltB"/>
    <property type="match status" value="1"/>
</dbReference>
<evidence type="ECO:0000256" key="2">
    <source>
        <dbReference type="SAM" id="MobiDB-lite"/>
    </source>
</evidence>
<dbReference type="InterPro" id="IPR011757">
    <property type="entry name" value="Lytic_transglycosylase_MltB"/>
</dbReference>
<feature type="signal peptide" evidence="3">
    <location>
        <begin position="1"/>
        <end position="32"/>
    </location>
</feature>
<accession>A0A1M5CF60</accession>
<evidence type="ECO:0000256" key="3">
    <source>
        <dbReference type="SAM" id="SignalP"/>
    </source>
</evidence>
<evidence type="ECO:0000259" key="4">
    <source>
        <dbReference type="Pfam" id="PF13406"/>
    </source>
</evidence>
<dbReference type="SUPFAM" id="SSF53955">
    <property type="entry name" value="Lysozyme-like"/>
    <property type="match status" value="1"/>
</dbReference>
<feature type="domain" description="Transglycosylase SLT" evidence="4">
    <location>
        <begin position="56"/>
        <end position="381"/>
    </location>
</feature>
<dbReference type="InterPro" id="IPR031304">
    <property type="entry name" value="SLT_2"/>
</dbReference>
<evidence type="ECO:0000256" key="1">
    <source>
        <dbReference type="PIRSR" id="PIRSR611757-1"/>
    </source>
</evidence>
<proteinExistence type="predicted"/>
<feature type="chain" id="PRO_5012025009" evidence="3">
    <location>
        <begin position="33"/>
        <end position="392"/>
    </location>
</feature>
<feature type="compositionally biased region" description="Low complexity" evidence="2">
    <location>
        <begin position="322"/>
        <end position="333"/>
    </location>
</feature>
<gene>
    <name evidence="5" type="ORF">SAMN02745117_02144</name>
</gene>
<reference evidence="5 6" key="1">
    <citation type="submission" date="2016-11" db="EMBL/GenBank/DDBJ databases">
        <authorList>
            <person name="Jaros S."/>
            <person name="Januszkiewicz K."/>
            <person name="Wedrychowicz H."/>
        </authorList>
    </citation>
    <scope>NUCLEOTIDE SEQUENCE [LARGE SCALE GENOMIC DNA]</scope>
    <source>
        <strain evidence="5 6">DSM 16112</strain>
    </source>
</reference>